<accession>A0AAJ5D5J1</accession>
<evidence type="ECO:0000259" key="2">
    <source>
        <dbReference type="Pfam" id="PF13477"/>
    </source>
</evidence>
<organism evidence="3 4">
    <name type="scientific">Ralstonia mannitolilytica</name>
    <dbReference type="NCBI Taxonomy" id="105219"/>
    <lineage>
        <taxon>Bacteria</taxon>
        <taxon>Pseudomonadati</taxon>
        <taxon>Pseudomonadota</taxon>
        <taxon>Betaproteobacteria</taxon>
        <taxon>Burkholderiales</taxon>
        <taxon>Burkholderiaceae</taxon>
        <taxon>Ralstonia</taxon>
    </lineage>
</organism>
<feature type="domain" description="Glycosyl transferase family 1" evidence="1">
    <location>
        <begin position="168"/>
        <end position="332"/>
    </location>
</feature>
<dbReference type="Proteomes" id="UP000255008">
    <property type="component" value="Unassembled WGS sequence"/>
</dbReference>
<keyword evidence="3" id="KW-0328">Glycosyltransferase</keyword>
<evidence type="ECO:0000313" key="4">
    <source>
        <dbReference type="Proteomes" id="UP000255008"/>
    </source>
</evidence>
<dbReference type="Gene3D" id="3.40.50.2000">
    <property type="entry name" value="Glycogen Phosphorylase B"/>
    <property type="match status" value="2"/>
</dbReference>
<dbReference type="EC" id="2.4.1.11" evidence="3"/>
<evidence type="ECO:0000313" key="3">
    <source>
        <dbReference type="EMBL" id="SUD98153.1"/>
    </source>
</evidence>
<dbReference type="Pfam" id="PF00534">
    <property type="entry name" value="Glycos_transf_1"/>
    <property type="match status" value="1"/>
</dbReference>
<proteinExistence type="predicted"/>
<dbReference type="EMBL" id="UGVE01000001">
    <property type="protein sequence ID" value="SUD98153.1"/>
    <property type="molecule type" value="Genomic_DNA"/>
</dbReference>
<dbReference type="CDD" id="cd03808">
    <property type="entry name" value="GT4_CapM-like"/>
    <property type="match status" value="1"/>
</dbReference>
<dbReference type="SUPFAM" id="SSF53756">
    <property type="entry name" value="UDP-Glycosyltransferase/glycogen phosphorylase"/>
    <property type="match status" value="1"/>
</dbReference>
<dbReference type="PANTHER" id="PTHR12526">
    <property type="entry name" value="GLYCOSYLTRANSFERASE"/>
    <property type="match status" value="1"/>
</dbReference>
<dbReference type="InterPro" id="IPR001296">
    <property type="entry name" value="Glyco_trans_1"/>
</dbReference>
<name>A0AAJ5D5J1_9RALS</name>
<protein>
    <submittedName>
        <fullName evidence="3">Glycogen synthase</fullName>
        <ecNumber evidence="3">2.4.1.11</ecNumber>
    </submittedName>
</protein>
<feature type="domain" description="Glycosyltransferase subfamily 4-like N-terminal" evidence="2">
    <location>
        <begin position="9"/>
        <end position="128"/>
    </location>
</feature>
<reference evidence="3 4" key="1">
    <citation type="submission" date="2018-06" db="EMBL/GenBank/DDBJ databases">
        <authorList>
            <consortium name="Pathogen Informatics"/>
            <person name="Doyle S."/>
        </authorList>
    </citation>
    <scope>NUCLEOTIDE SEQUENCE [LARGE SCALE GENOMIC DNA]</scope>
    <source>
        <strain evidence="3 4">NCTC10894</strain>
    </source>
</reference>
<evidence type="ECO:0000259" key="1">
    <source>
        <dbReference type="Pfam" id="PF00534"/>
    </source>
</evidence>
<keyword evidence="3" id="KW-0808">Transferase</keyword>
<comment type="caution">
    <text evidence="3">The sequence shown here is derived from an EMBL/GenBank/DDBJ whole genome shotgun (WGS) entry which is preliminary data.</text>
</comment>
<sequence>MFNFRHGLIRKFVESGFEVIVVAPKDSYSTKLEDLGCKVIDIDISRKGKNPFEDTRLLWTLFRIYKRNKPDFIIHYTIKPNIYGTIAAHLAGIRSIAVTTGLGYTFINKNATSFIAKMLYRFAFRYALEVWFLNPDDRAAFVALSLVNEKKAMLLHSEGVDLAYFAPRDVGHPDGNIRFLLIARMLWDKGIGEYVETARALRRKHSNVVFQLLGACDLENPSAISLSQIQEWENEGVIEYLGTVEDVRPVIEQADWVVLPSYREGVPRTLMEAASMAKPIITTDSPGCRDVVIDKNTGFLCPPKNSRALTRCCENALQLSESERLAMGAAGRALMARLFDERKVFDQYFALLAKYGKIAH</sequence>
<dbReference type="PANTHER" id="PTHR12526:SF638">
    <property type="entry name" value="SPORE COAT PROTEIN SA"/>
    <property type="match status" value="1"/>
</dbReference>
<gene>
    <name evidence="3" type="ORF">NCTC10894_02533</name>
</gene>
<dbReference type="InterPro" id="IPR028098">
    <property type="entry name" value="Glyco_trans_4-like_N"/>
</dbReference>
<dbReference type="Pfam" id="PF13477">
    <property type="entry name" value="Glyco_trans_4_2"/>
    <property type="match status" value="1"/>
</dbReference>
<dbReference type="AlphaFoldDB" id="A0AAJ5D5J1"/>
<dbReference type="GO" id="GO:0004373">
    <property type="term" value="F:alpha-1,4-glucan glucosyltransferase (UDP-glucose donor) activity"/>
    <property type="evidence" value="ECO:0007669"/>
    <property type="project" value="UniProtKB-EC"/>
</dbReference>